<accession>A0A9N9L9E9</accession>
<dbReference type="EMBL" id="CAJVRL010000094">
    <property type="protein sequence ID" value="CAG8959957.1"/>
    <property type="molecule type" value="Genomic_DNA"/>
</dbReference>
<dbReference type="Proteomes" id="UP000696280">
    <property type="component" value="Unassembled WGS sequence"/>
</dbReference>
<proteinExistence type="predicted"/>
<gene>
    <name evidence="2" type="ORF">HYFRA_00012674</name>
</gene>
<evidence type="ECO:0000256" key="1">
    <source>
        <dbReference type="SAM" id="MobiDB-lite"/>
    </source>
</evidence>
<sequence>MAPKEEETRSIRSGWGTGVAARWREKERGRGRERKREQKREREGPRKCSGLGVYYSTSSHTRMSLSRACRGPSPGSPSSNAKQRRPDFPFMRFREDGVADMNMERPQGGCRSSRSYQSGLPVRPKTDEIAGAEEKKEALLENDETEVPVVPVVPETAKEVDLIRTRLGRSRNEKQLLIPLKYSAVSKAKKHCGVVPALDLLGPVYGASGMARMPQKTEYGRVIRSAARGLEWREGAFGGSGPVPAE</sequence>
<keyword evidence="3" id="KW-1185">Reference proteome</keyword>
<feature type="region of interest" description="Disordered" evidence="1">
    <location>
        <begin position="1"/>
        <end position="129"/>
    </location>
</feature>
<dbReference type="AlphaFoldDB" id="A0A9N9L9E9"/>
<protein>
    <submittedName>
        <fullName evidence="2">Uncharacterized protein</fullName>
    </submittedName>
</protein>
<name>A0A9N9L9E9_9HELO</name>
<feature type="compositionally biased region" description="Basic and acidic residues" evidence="1">
    <location>
        <begin position="1"/>
        <end position="10"/>
    </location>
</feature>
<feature type="compositionally biased region" description="Basic and acidic residues" evidence="1">
    <location>
        <begin position="84"/>
        <end position="97"/>
    </location>
</feature>
<evidence type="ECO:0000313" key="2">
    <source>
        <dbReference type="EMBL" id="CAG8959957.1"/>
    </source>
</evidence>
<reference evidence="2" key="1">
    <citation type="submission" date="2021-07" db="EMBL/GenBank/DDBJ databases">
        <authorList>
            <person name="Durling M."/>
        </authorList>
    </citation>
    <scope>NUCLEOTIDE SEQUENCE</scope>
</reference>
<feature type="compositionally biased region" description="Polar residues" evidence="1">
    <location>
        <begin position="55"/>
        <end position="64"/>
    </location>
</feature>
<organism evidence="2 3">
    <name type="scientific">Hymenoscyphus fraxineus</name>
    <dbReference type="NCBI Taxonomy" id="746836"/>
    <lineage>
        <taxon>Eukaryota</taxon>
        <taxon>Fungi</taxon>
        <taxon>Dikarya</taxon>
        <taxon>Ascomycota</taxon>
        <taxon>Pezizomycotina</taxon>
        <taxon>Leotiomycetes</taxon>
        <taxon>Helotiales</taxon>
        <taxon>Helotiaceae</taxon>
        <taxon>Hymenoscyphus</taxon>
    </lineage>
</organism>
<comment type="caution">
    <text evidence="2">The sequence shown here is derived from an EMBL/GenBank/DDBJ whole genome shotgun (WGS) entry which is preliminary data.</text>
</comment>
<feature type="compositionally biased region" description="Basic and acidic residues" evidence="1">
    <location>
        <begin position="22"/>
        <end position="46"/>
    </location>
</feature>
<evidence type="ECO:0000313" key="3">
    <source>
        <dbReference type="Proteomes" id="UP000696280"/>
    </source>
</evidence>